<reference evidence="1" key="1">
    <citation type="submission" date="2019-04" db="EMBL/GenBank/DDBJ databases">
        <title>Evolution of Biomass-Degrading Anaerobic Consortia Revealed by Metagenomics.</title>
        <authorList>
            <person name="Peng X."/>
        </authorList>
    </citation>
    <scope>NUCLEOTIDE SEQUENCE</scope>
    <source>
        <strain evidence="1">SIG66</strain>
    </source>
</reference>
<proteinExistence type="predicted"/>
<dbReference type="Proteomes" id="UP000725649">
    <property type="component" value="Unassembled WGS sequence"/>
</dbReference>
<organism evidence="1 2">
    <name type="scientific">Candidatus Avelusimicrobium gallicola</name>
    <dbReference type="NCBI Taxonomy" id="2562704"/>
    <lineage>
        <taxon>Bacteria</taxon>
        <taxon>Pseudomonadati</taxon>
        <taxon>Elusimicrobiota</taxon>
        <taxon>Elusimicrobia</taxon>
        <taxon>Elusimicrobiales</taxon>
        <taxon>Elusimicrobiaceae</taxon>
        <taxon>Candidatus Avelusimicrobium</taxon>
    </lineage>
</organism>
<name>A0A928DPX3_9BACT</name>
<evidence type="ECO:0000313" key="1">
    <source>
        <dbReference type="EMBL" id="MBE6421777.1"/>
    </source>
</evidence>
<protein>
    <submittedName>
        <fullName evidence="1">Uncharacterized protein</fullName>
    </submittedName>
</protein>
<dbReference type="AlphaFoldDB" id="A0A928DPX3"/>
<evidence type="ECO:0000313" key="2">
    <source>
        <dbReference type="Proteomes" id="UP000725649"/>
    </source>
</evidence>
<comment type="caution">
    <text evidence="1">The sequence shown here is derived from an EMBL/GenBank/DDBJ whole genome shotgun (WGS) entry which is preliminary data.</text>
</comment>
<accession>A0A928DPX3</accession>
<dbReference type="EMBL" id="SUVG01000008">
    <property type="protein sequence ID" value="MBE6421777.1"/>
    <property type="molecule type" value="Genomic_DNA"/>
</dbReference>
<sequence length="223" mass="24643">MVEENKQNLKIRFRFAGGEEFEAEGSAEFIEEQRQQFLALIGKKASSIPANKPIKRTTYPLTAPQATQSETLTPPQEPFATELALPRPAYSQEPLIATSPRIPAVLADKPHNTARAWEILLKEEGDLVILRKKMRLSPQEAALLLVAGTRALLQKPQFSALLLAQAMRKSGFAEGRLDRILAGEIKNGYLISSGSKRSRSYQATNEGFARAFVLAERLAGERA</sequence>
<gene>
    <name evidence="1" type="ORF">E7027_06625</name>
</gene>